<gene>
    <name evidence="2" type="ORF">BU24DRAFT_76259</name>
</gene>
<keyword evidence="3" id="KW-1185">Reference proteome</keyword>
<feature type="chain" id="PRO_5025389614" description="Secreted protein" evidence="1">
    <location>
        <begin position="20"/>
        <end position="94"/>
    </location>
</feature>
<protein>
    <recommendedName>
        <fullName evidence="4">Secreted protein</fullName>
    </recommendedName>
</protein>
<dbReference type="AlphaFoldDB" id="A0A6A5X990"/>
<dbReference type="EMBL" id="ML978078">
    <property type="protein sequence ID" value="KAF2009511.1"/>
    <property type="molecule type" value="Genomic_DNA"/>
</dbReference>
<dbReference type="Proteomes" id="UP000799778">
    <property type="component" value="Unassembled WGS sequence"/>
</dbReference>
<reference evidence="2" key="1">
    <citation type="journal article" date="2020" name="Stud. Mycol.">
        <title>101 Dothideomycetes genomes: a test case for predicting lifestyles and emergence of pathogens.</title>
        <authorList>
            <person name="Haridas S."/>
            <person name="Albert R."/>
            <person name="Binder M."/>
            <person name="Bloem J."/>
            <person name="Labutti K."/>
            <person name="Salamov A."/>
            <person name="Andreopoulos B."/>
            <person name="Baker S."/>
            <person name="Barry K."/>
            <person name="Bills G."/>
            <person name="Bluhm B."/>
            <person name="Cannon C."/>
            <person name="Castanera R."/>
            <person name="Culley D."/>
            <person name="Daum C."/>
            <person name="Ezra D."/>
            <person name="Gonzalez J."/>
            <person name="Henrissat B."/>
            <person name="Kuo A."/>
            <person name="Liang C."/>
            <person name="Lipzen A."/>
            <person name="Lutzoni F."/>
            <person name="Magnuson J."/>
            <person name="Mondo S."/>
            <person name="Nolan M."/>
            <person name="Ohm R."/>
            <person name="Pangilinan J."/>
            <person name="Park H.-J."/>
            <person name="Ramirez L."/>
            <person name="Alfaro M."/>
            <person name="Sun H."/>
            <person name="Tritt A."/>
            <person name="Yoshinaga Y."/>
            <person name="Zwiers L.-H."/>
            <person name="Turgeon B."/>
            <person name="Goodwin S."/>
            <person name="Spatafora J."/>
            <person name="Crous P."/>
            <person name="Grigoriev I."/>
        </authorList>
    </citation>
    <scope>NUCLEOTIDE SEQUENCE</scope>
    <source>
        <strain evidence="2">CBS 175.79</strain>
    </source>
</reference>
<evidence type="ECO:0000313" key="2">
    <source>
        <dbReference type="EMBL" id="KAF2009511.1"/>
    </source>
</evidence>
<dbReference type="GeneID" id="54292011"/>
<dbReference type="RefSeq" id="XP_033377850.1">
    <property type="nucleotide sequence ID" value="XM_033534614.1"/>
</dbReference>
<organism evidence="2 3">
    <name type="scientific">Aaosphaeria arxii CBS 175.79</name>
    <dbReference type="NCBI Taxonomy" id="1450172"/>
    <lineage>
        <taxon>Eukaryota</taxon>
        <taxon>Fungi</taxon>
        <taxon>Dikarya</taxon>
        <taxon>Ascomycota</taxon>
        <taxon>Pezizomycotina</taxon>
        <taxon>Dothideomycetes</taxon>
        <taxon>Pleosporomycetidae</taxon>
        <taxon>Pleosporales</taxon>
        <taxon>Pleosporales incertae sedis</taxon>
        <taxon>Aaosphaeria</taxon>
    </lineage>
</organism>
<accession>A0A6A5X990</accession>
<feature type="signal peptide" evidence="1">
    <location>
        <begin position="1"/>
        <end position="19"/>
    </location>
</feature>
<name>A0A6A5X990_9PLEO</name>
<proteinExistence type="predicted"/>
<evidence type="ECO:0008006" key="4">
    <source>
        <dbReference type="Google" id="ProtNLM"/>
    </source>
</evidence>
<sequence length="94" mass="10688">MAAFFFCVLVGRYIGRCGGERAPPRGRGVGTHPRARSFTGIVLYLYREKTRTPSPFPRVQSCSVRGCRRRPFTVEYRSRFIIYDHHGAGTSYLG</sequence>
<keyword evidence="1" id="KW-0732">Signal</keyword>
<evidence type="ECO:0000313" key="3">
    <source>
        <dbReference type="Proteomes" id="UP000799778"/>
    </source>
</evidence>
<evidence type="ECO:0000256" key="1">
    <source>
        <dbReference type="SAM" id="SignalP"/>
    </source>
</evidence>